<dbReference type="PANTHER" id="PTHR47843:SF2">
    <property type="entry name" value="BTB DOMAIN-CONTAINING PROTEIN"/>
    <property type="match status" value="1"/>
</dbReference>
<evidence type="ECO:0000313" key="3">
    <source>
        <dbReference type="EMBL" id="CAI6338991.1"/>
    </source>
</evidence>
<dbReference type="CDD" id="cd18186">
    <property type="entry name" value="BTB_POZ_ZBTB_KLHL-like"/>
    <property type="match status" value="1"/>
</dbReference>
<gene>
    <name evidence="3" type="ORF">PDIGIT_LOCUS12128</name>
</gene>
<organism evidence="3 4">
    <name type="scientific">Periconia digitata</name>
    <dbReference type="NCBI Taxonomy" id="1303443"/>
    <lineage>
        <taxon>Eukaryota</taxon>
        <taxon>Fungi</taxon>
        <taxon>Dikarya</taxon>
        <taxon>Ascomycota</taxon>
        <taxon>Pezizomycotina</taxon>
        <taxon>Dothideomycetes</taxon>
        <taxon>Pleosporomycetidae</taxon>
        <taxon>Pleosporales</taxon>
        <taxon>Massarineae</taxon>
        <taxon>Periconiaceae</taxon>
        <taxon>Periconia</taxon>
    </lineage>
</organism>
<dbReference type="AlphaFoldDB" id="A0A9W4XV84"/>
<dbReference type="InterPro" id="IPR011333">
    <property type="entry name" value="SKP1/BTB/POZ_sf"/>
</dbReference>
<sequence>MTRENSVASTQRGRIPSTLPPPYTSTSIRAGSLRADSDSFSRTAQILVGPKSTPFQIHTTLLTSQSPYFRACLDGAFLESAQQSITLADVSVDMFELLVTWLYQAQLIPAPFKDGKPAYYTLLNLWILADRLCVEALRNYVVDLMADLADSTNSVLTPSDTRILYEQIREDAKIRELVLDLFAFKKTDKLLDTHQDRWHAGFLRDLVVRLKKPCLQAMQRHQLGMWCPSAWHTTRACENCRVILPPRYGAIGCDVCACAFCLPCVEDGVGMASWEDGRAQIPPLSGRKVGSVFGSISSASDAIVGEEPMYVEGDKIARLRRRAAGKKLESCKPWRGSRCRVYHEHKETDSCGDVFMGR</sequence>
<feature type="region of interest" description="Disordered" evidence="1">
    <location>
        <begin position="1"/>
        <end position="26"/>
    </location>
</feature>
<dbReference type="PROSITE" id="PS50097">
    <property type="entry name" value="BTB"/>
    <property type="match status" value="1"/>
</dbReference>
<dbReference type="InterPro" id="IPR000210">
    <property type="entry name" value="BTB/POZ_dom"/>
</dbReference>
<dbReference type="PANTHER" id="PTHR47843">
    <property type="entry name" value="BTB DOMAIN-CONTAINING PROTEIN-RELATED"/>
    <property type="match status" value="1"/>
</dbReference>
<evidence type="ECO:0000313" key="4">
    <source>
        <dbReference type="Proteomes" id="UP001152607"/>
    </source>
</evidence>
<evidence type="ECO:0000256" key="1">
    <source>
        <dbReference type="SAM" id="MobiDB-lite"/>
    </source>
</evidence>
<dbReference type="OrthoDB" id="194443at2759"/>
<dbReference type="SUPFAM" id="SSF54695">
    <property type="entry name" value="POZ domain"/>
    <property type="match status" value="1"/>
</dbReference>
<dbReference type="EMBL" id="CAOQHR010000008">
    <property type="protein sequence ID" value="CAI6338991.1"/>
    <property type="molecule type" value="Genomic_DNA"/>
</dbReference>
<accession>A0A9W4XV84</accession>
<dbReference type="Proteomes" id="UP001152607">
    <property type="component" value="Unassembled WGS sequence"/>
</dbReference>
<feature type="domain" description="BTB" evidence="2">
    <location>
        <begin position="42"/>
        <end position="111"/>
    </location>
</feature>
<dbReference type="Gene3D" id="3.30.710.10">
    <property type="entry name" value="Potassium Channel Kv1.1, Chain A"/>
    <property type="match status" value="1"/>
</dbReference>
<protein>
    <recommendedName>
        <fullName evidence="2">BTB domain-containing protein</fullName>
    </recommendedName>
</protein>
<dbReference type="Pfam" id="PF00651">
    <property type="entry name" value="BTB"/>
    <property type="match status" value="1"/>
</dbReference>
<feature type="compositionally biased region" description="Polar residues" evidence="1">
    <location>
        <begin position="1"/>
        <end position="12"/>
    </location>
</feature>
<reference evidence="3" key="1">
    <citation type="submission" date="2023-01" db="EMBL/GenBank/DDBJ databases">
        <authorList>
            <person name="Van Ghelder C."/>
            <person name="Rancurel C."/>
        </authorList>
    </citation>
    <scope>NUCLEOTIDE SEQUENCE</scope>
    <source>
        <strain evidence="3">CNCM I-4278</strain>
    </source>
</reference>
<evidence type="ECO:0000259" key="2">
    <source>
        <dbReference type="PROSITE" id="PS50097"/>
    </source>
</evidence>
<proteinExistence type="predicted"/>
<name>A0A9W4XV84_9PLEO</name>
<keyword evidence="4" id="KW-1185">Reference proteome</keyword>
<comment type="caution">
    <text evidence="3">The sequence shown here is derived from an EMBL/GenBank/DDBJ whole genome shotgun (WGS) entry which is preliminary data.</text>
</comment>